<dbReference type="Gene3D" id="3.30.200.20">
    <property type="entry name" value="Phosphorylase Kinase, domain 1"/>
    <property type="match status" value="1"/>
</dbReference>
<evidence type="ECO:0000256" key="7">
    <source>
        <dbReference type="SAM" id="MobiDB-lite"/>
    </source>
</evidence>
<keyword evidence="10" id="KW-1185">Reference proteome</keyword>
<evidence type="ECO:0000259" key="8">
    <source>
        <dbReference type="PROSITE" id="PS50011"/>
    </source>
</evidence>
<dbReference type="Proteomes" id="UP001183388">
    <property type="component" value="Unassembled WGS sequence"/>
</dbReference>
<proteinExistence type="predicted"/>
<keyword evidence="5 9" id="KW-0418">Kinase</keyword>
<gene>
    <name evidence="9" type="ORF">RM780_08545</name>
</gene>
<dbReference type="Gene3D" id="1.10.510.10">
    <property type="entry name" value="Transferase(Phosphotransferase) domain 1"/>
    <property type="match status" value="1"/>
</dbReference>
<dbReference type="CDD" id="cd14014">
    <property type="entry name" value="STKc_PknB_like"/>
    <property type="match status" value="1"/>
</dbReference>
<dbReference type="PANTHER" id="PTHR43289:SF6">
    <property type="entry name" value="SERINE_THREONINE-PROTEIN KINASE NEKL-3"/>
    <property type="match status" value="1"/>
</dbReference>
<dbReference type="GO" id="GO:0004674">
    <property type="term" value="F:protein serine/threonine kinase activity"/>
    <property type="evidence" value="ECO:0007669"/>
    <property type="project" value="UniProtKB-EC"/>
</dbReference>
<dbReference type="RefSeq" id="WP_311629955.1">
    <property type="nucleotide sequence ID" value="NZ_JAVREN010000009.1"/>
</dbReference>
<dbReference type="PROSITE" id="PS50011">
    <property type="entry name" value="PROTEIN_KINASE_DOM"/>
    <property type="match status" value="1"/>
</dbReference>
<dbReference type="Pfam" id="PF00069">
    <property type="entry name" value="Pkinase"/>
    <property type="match status" value="1"/>
</dbReference>
<keyword evidence="6" id="KW-0067">ATP-binding</keyword>
<keyword evidence="3 9" id="KW-0808">Transferase</keyword>
<feature type="domain" description="Protein kinase" evidence="8">
    <location>
        <begin position="13"/>
        <end position="273"/>
    </location>
</feature>
<reference evidence="10" key="1">
    <citation type="submission" date="2023-07" db="EMBL/GenBank/DDBJ databases">
        <title>30 novel species of actinomycetes from the DSMZ collection.</title>
        <authorList>
            <person name="Nouioui I."/>
        </authorList>
    </citation>
    <scope>NUCLEOTIDE SEQUENCE [LARGE SCALE GENOMIC DNA]</scope>
    <source>
        <strain evidence="10">DSM 44917</strain>
    </source>
</reference>
<dbReference type="PROSITE" id="PS00108">
    <property type="entry name" value="PROTEIN_KINASE_ST"/>
    <property type="match status" value="1"/>
</dbReference>
<dbReference type="InterPro" id="IPR000719">
    <property type="entry name" value="Prot_kinase_dom"/>
</dbReference>
<accession>A0ABU2L618</accession>
<evidence type="ECO:0000256" key="3">
    <source>
        <dbReference type="ARBA" id="ARBA00022679"/>
    </source>
</evidence>
<evidence type="ECO:0000313" key="9">
    <source>
        <dbReference type="EMBL" id="MDT0307011.1"/>
    </source>
</evidence>
<evidence type="ECO:0000256" key="2">
    <source>
        <dbReference type="ARBA" id="ARBA00022527"/>
    </source>
</evidence>
<name>A0ABU2L618_9ACTN</name>
<dbReference type="SMART" id="SM00220">
    <property type="entry name" value="S_TKc"/>
    <property type="match status" value="1"/>
</dbReference>
<protein>
    <recommendedName>
        <fullName evidence="1">non-specific serine/threonine protein kinase</fullName>
        <ecNumber evidence="1">2.7.11.1</ecNumber>
    </recommendedName>
</protein>
<sequence length="603" mass="62655">MTRDEGELLGGRYRLLRALPGGAMGEVWLAQDERLARRVVVKRTDAPDEGRILARMHHPHVVALHEVLAEPGPEAEEFWLIMEHLPLTSLAAVLAGTSEGRLPEEEGAPAWRRAAEIGLQLARALQAVHARGIVHGDLKPGNVLVGEDWFVKLGDFGISGAGGDPEETLEDGDRTPCTPAYAAPEVQRGARPSRAADVFSLGATLFALTEGRSVYGPLTAPPHELVARARVGRVAAPGRAGPLAPVLARLLDPEDPAARPDAAQARRLLEGVLRSRRRRWAPVAAAAAGAAALAVTGGLLWLPGVGGGRAAGAGEETEAPGGAAGREADPCALAATAELRAFGDTLLDTDYGNFDRCDVILTTPRGEEVDVMVDLNSAPAPEPASPTERLGGVRLVSEPPGDEECTRLLLLPDTTWITVRAAHWDGGSPGLCAVADRAAEHAAGVVDEAGGVPARRAAFPEGSLAAENACALLPVSVLAEVVPGTGADDTDVGFGDWSCEWYSTVTETEVELVFDRADPITAEDGVPARFSGFDAAVGAGADGPGTCVALLEYRSYPSEDGGTGHEKLALTVSGPGEGEAETEERCAAARELMAVAAAGLPRA</sequence>
<evidence type="ECO:0000313" key="10">
    <source>
        <dbReference type="Proteomes" id="UP001183388"/>
    </source>
</evidence>
<dbReference type="InterPro" id="IPR011009">
    <property type="entry name" value="Kinase-like_dom_sf"/>
</dbReference>
<dbReference type="SUPFAM" id="SSF56112">
    <property type="entry name" value="Protein kinase-like (PK-like)"/>
    <property type="match status" value="1"/>
</dbReference>
<evidence type="ECO:0000256" key="1">
    <source>
        <dbReference type="ARBA" id="ARBA00012513"/>
    </source>
</evidence>
<dbReference type="EC" id="2.7.11.1" evidence="1"/>
<dbReference type="InterPro" id="IPR008271">
    <property type="entry name" value="Ser/Thr_kinase_AS"/>
</dbReference>
<keyword evidence="2" id="KW-0723">Serine/threonine-protein kinase</keyword>
<organism evidence="9 10">
    <name type="scientific">Streptomyces boetiae</name>
    <dbReference type="NCBI Taxonomy" id="3075541"/>
    <lineage>
        <taxon>Bacteria</taxon>
        <taxon>Bacillati</taxon>
        <taxon>Actinomycetota</taxon>
        <taxon>Actinomycetes</taxon>
        <taxon>Kitasatosporales</taxon>
        <taxon>Streptomycetaceae</taxon>
        <taxon>Streptomyces</taxon>
    </lineage>
</organism>
<evidence type="ECO:0000256" key="4">
    <source>
        <dbReference type="ARBA" id="ARBA00022741"/>
    </source>
</evidence>
<keyword evidence="4" id="KW-0547">Nucleotide-binding</keyword>
<comment type="caution">
    <text evidence="9">The sequence shown here is derived from an EMBL/GenBank/DDBJ whole genome shotgun (WGS) entry which is preliminary data.</text>
</comment>
<dbReference type="PANTHER" id="PTHR43289">
    <property type="entry name" value="MITOGEN-ACTIVATED PROTEIN KINASE KINASE KINASE 20-RELATED"/>
    <property type="match status" value="1"/>
</dbReference>
<feature type="region of interest" description="Disordered" evidence="7">
    <location>
        <begin position="307"/>
        <end position="326"/>
    </location>
</feature>
<evidence type="ECO:0000256" key="5">
    <source>
        <dbReference type="ARBA" id="ARBA00022777"/>
    </source>
</evidence>
<evidence type="ECO:0000256" key="6">
    <source>
        <dbReference type="ARBA" id="ARBA00022840"/>
    </source>
</evidence>
<dbReference type="EMBL" id="JAVREN010000009">
    <property type="protein sequence ID" value="MDT0307011.1"/>
    <property type="molecule type" value="Genomic_DNA"/>
</dbReference>